<feature type="compositionally biased region" description="Polar residues" evidence="1">
    <location>
        <begin position="501"/>
        <end position="510"/>
    </location>
</feature>
<protein>
    <submittedName>
        <fullName evidence="2">Uncharacterized protein</fullName>
    </submittedName>
</protein>
<feature type="compositionally biased region" description="Low complexity" evidence="1">
    <location>
        <begin position="1690"/>
        <end position="1714"/>
    </location>
</feature>
<feature type="compositionally biased region" description="Polar residues" evidence="1">
    <location>
        <begin position="1305"/>
        <end position="1319"/>
    </location>
</feature>
<feature type="compositionally biased region" description="Polar residues" evidence="1">
    <location>
        <begin position="1219"/>
        <end position="1244"/>
    </location>
</feature>
<feature type="compositionally biased region" description="Polar residues" evidence="1">
    <location>
        <begin position="1618"/>
        <end position="1634"/>
    </location>
</feature>
<feature type="region of interest" description="Disordered" evidence="1">
    <location>
        <begin position="719"/>
        <end position="980"/>
    </location>
</feature>
<name>A0AAD4QJC3_9AGAM</name>
<feature type="compositionally biased region" description="Low complexity" evidence="1">
    <location>
        <begin position="884"/>
        <end position="900"/>
    </location>
</feature>
<feature type="compositionally biased region" description="Basic and acidic residues" evidence="1">
    <location>
        <begin position="411"/>
        <end position="421"/>
    </location>
</feature>
<feature type="compositionally biased region" description="Polar residues" evidence="1">
    <location>
        <begin position="971"/>
        <end position="980"/>
    </location>
</feature>
<feature type="compositionally biased region" description="Low complexity" evidence="1">
    <location>
        <begin position="1443"/>
        <end position="1452"/>
    </location>
</feature>
<feature type="region of interest" description="Disordered" evidence="1">
    <location>
        <begin position="1565"/>
        <end position="1719"/>
    </location>
</feature>
<feature type="compositionally biased region" description="Polar residues" evidence="1">
    <location>
        <begin position="1523"/>
        <end position="1534"/>
    </location>
</feature>
<feature type="region of interest" description="Disordered" evidence="1">
    <location>
        <begin position="1431"/>
        <end position="1469"/>
    </location>
</feature>
<accession>A0AAD4QJC3</accession>
<dbReference type="Proteomes" id="UP001203297">
    <property type="component" value="Unassembled WGS sequence"/>
</dbReference>
<feature type="compositionally biased region" description="Polar residues" evidence="1">
    <location>
        <begin position="644"/>
        <end position="653"/>
    </location>
</feature>
<feature type="compositionally biased region" description="Polar residues" evidence="1">
    <location>
        <begin position="1431"/>
        <end position="1442"/>
    </location>
</feature>
<feature type="region of interest" description="Disordered" evidence="1">
    <location>
        <begin position="1523"/>
        <end position="1548"/>
    </location>
</feature>
<feature type="compositionally biased region" description="Polar residues" evidence="1">
    <location>
        <begin position="1365"/>
        <end position="1379"/>
    </location>
</feature>
<organism evidence="2 3">
    <name type="scientific">Multifurca ochricompacta</name>
    <dbReference type="NCBI Taxonomy" id="376703"/>
    <lineage>
        <taxon>Eukaryota</taxon>
        <taxon>Fungi</taxon>
        <taxon>Dikarya</taxon>
        <taxon>Basidiomycota</taxon>
        <taxon>Agaricomycotina</taxon>
        <taxon>Agaricomycetes</taxon>
        <taxon>Russulales</taxon>
        <taxon>Russulaceae</taxon>
        <taxon>Multifurca</taxon>
    </lineage>
</organism>
<keyword evidence="3" id="KW-1185">Reference proteome</keyword>
<sequence length="1777" mass="189402">MPVSLVLGDVFSFRKYIVLEISPGKPDQIDALRRSEYSAQPRILYTDATILLSLFEIVEHALKSAVDAGKERSEDADNAFATAEEELDQYAAWYHPKQQSVLGDVQNIIEDAAQKDSYIMKTHNRLSSRLGLSKAETSSSNSLVKVRFQILQSPTERQKAPIVTCELAPEVKVSELLWTFSRLPEDQRITLKQNPHFYFGRDLSDKPPAYNDKFRLEPLRDLRLEKDSLVLILLDRTGQIFLDYRKFSKTYGNIWKPSNTIILKDLQGTLEAANQVSPKINGEVCIWQRGGMRPEEDLSKWTEVLDQALGLPDVDWLIRSETSQDEAFDIEVTGGWERCSPVNLPEPSPVFKEEYPDPATTAPPHDDDHMRLHDDDHAHPHGDDHMYPEDTPNNLAPGFNTLPTISSASEESFHSSDDTRPTVDTVNTSTEELQSNVEEFSPPVEDADFTAPGVDPPLGSIHPQTEVVVSLNVQSACASPGLLTLPVESEPSPVDGVSVPNEITSPSTMESVPPQVEAVHPPVQPPSPPPELLSSPPHDDVVTASSPASSLDEDIFALESALPEVEATHPPVQLVNSTSEPPTVPVDKDIIVIGDYAYTSDMDIPTSDRASLQAETVHPLSQAAGAPPEPPVAPVEDDAASASSHVSRNTAQVESAHAPVQPTLVPPESLIPSPNVELATPGSFPVSDWIIPLFECPTPQVETIHPPIQQVRIPSERPTASLVDNPAPANGAPTLQRTVSHSDNTPPQVKVVTPPTLPEPLTPVGSTPAPASSLPASEKITPPPERDRPQVKIIHAPLQPSREPPEHLVPHLDSSPSLPGGLPSPTISAPPDSIPPSAEAVRPSVQPAPAHLEPPSPPVGSNVTATEIAHAPLRPVRIPSENLVSNGPAPAAVASPPSNATDTRGFKTSRPPLGTKPAPASSQPTSDRTVPPSKRDSPQVETVRPPVQLAPRLQSNIPADNKSTPDRTAPVPNSTRQGAVQAQVQVYRASPEPLLRTLQETQLLGTAQAIRPPVQSMHAPPQPSMPSIRSKPVPASSIPTSFRDLASAERGARSQVQAVRPPVQPVYTPERLTSPTGSKPGLASIPVPERVRPSLDNARPQVGVATLQFGSPVLLRCLARHLLSIHCLRRPPKEDGNPGRTATINGRARSNYATTDCPAMVSAPSTTGSASATSLPPKGSSSAPVARRDESTGASSHTPLVQPPNPSAIEETQGESKGHSTGQVAATPMTSSTAQTAPRLSSAVTAPASAPQIHPSHALGSPEQIAPQLTVRPVTRAEGSERPASSLASNEGNPAPIARQDKTTKASPQTYSVKPSSLATIPEAQVESKRDSIGPSAVPPTSSTAASTASKVSGVTSINVPAAPRNTTEKSSVIGTKDITSLSRQSTALTGQMTLQPSVRSSYQPVARPHEQSVASSPPTSYKPAVITRQSKTGEIHSQPSRVVSSSAAAVSENRGESKAQPMGPTGHPATQVASAVNVSAPPARISAPRMSARVKTKDLINWHKQQNGSDARPLTVVQSLGTPISKSKTSPSEVLQPASLDMKPNSHRIDSGIELWDYDPRRKGINRSSNGDSNSSLKHIDAAVRGPGPTRRSSRSASISNISEERGTRPSPPLKESPTSISESPNSFTSPSHPNIPVSTYPEPEPAQTPPLGTTESPSADPPASALPGRRDAFINRKPQPTTKSTANSGQSTPPRPSTPSSMSHSASVTTSTQATMVTPATSFYIPSRDSSPAPKPVRRSWFRRVLIDPVKSKLGYGSKNSVDFSVTFLLTIRPQ</sequence>
<feature type="region of interest" description="Disordered" evidence="1">
    <location>
        <begin position="1129"/>
        <end position="1353"/>
    </location>
</feature>
<feature type="compositionally biased region" description="Polar residues" evidence="1">
    <location>
        <begin position="953"/>
        <end position="962"/>
    </location>
</feature>
<feature type="compositionally biased region" description="Low complexity" evidence="1">
    <location>
        <begin position="1162"/>
        <end position="1177"/>
    </location>
</feature>
<proteinExistence type="predicted"/>
<feature type="region of interest" description="Disordered" evidence="1">
    <location>
        <begin position="1360"/>
        <end position="1379"/>
    </location>
</feature>
<feature type="compositionally biased region" description="Low complexity" evidence="1">
    <location>
        <begin position="1335"/>
        <end position="1353"/>
    </location>
</feature>
<feature type="compositionally biased region" description="Pro residues" evidence="1">
    <location>
        <begin position="522"/>
        <end position="531"/>
    </location>
</feature>
<feature type="compositionally biased region" description="Low complexity" evidence="1">
    <location>
        <begin position="745"/>
        <end position="754"/>
    </location>
</feature>
<feature type="region of interest" description="Disordered" evidence="1">
    <location>
        <begin position="338"/>
        <end position="461"/>
    </location>
</feature>
<feature type="compositionally biased region" description="Polar residues" evidence="1">
    <location>
        <begin position="733"/>
        <end position="744"/>
    </location>
</feature>
<feature type="compositionally biased region" description="Low complexity" evidence="1">
    <location>
        <begin position="1658"/>
        <end position="1667"/>
    </location>
</feature>
<feature type="region of interest" description="Disordered" evidence="1">
    <location>
        <begin position="484"/>
        <end position="546"/>
    </location>
</feature>
<dbReference type="EMBL" id="WTXG01000149">
    <property type="protein sequence ID" value="KAI0291655.1"/>
    <property type="molecule type" value="Genomic_DNA"/>
</dbReference>
<feature type="region of interest" description="Disordered" evidence="1">
    <location>
        <begin position="1066"/>
        <end position="1086"/>
    </location>
</feature>
<evidence type="ECO:0000313" key="2">
    <source>
        <dbReference type="EMBL" id="KAI0291655.1"/>
    </source>
</evidence>
<evidence type="ECO:0000256" key="1">
    <source>
        <dbReference type="SAM" id="MobiDB-lite"/>
    </source>
</evidence>
<feature type="compositionally biased region" description="Polar residues" evidence="1">
    <location>
        <begin position="422"/>
        <end position="438"/>
    </location>
</feature>
<reference evidence="2" key="1">
    <citation type="journal article" date="2022" name="New Phytol.">
        <title>Evolutionary transition to the ectomycorrhizal habit in the genomes of a hyperdiverse lineage of mushroom-forming fungi.</title>
        <authorList>
            <person name="Looney B."/>
            <person name="Miyauchi S."/>
            <person name="Morin E."/>
            <person name="Drula E."/>
            <person name="Courty P.E."/>
            <person name="Kohler A."/>
            <person name="Kuo A."/>
            <person name="LaButti K."/>
            <person name="Pangilinan J."/>
            <person name="Lipzen A."/>
            <person name="Riley R."/>
            <person name="Andreopoulos W."/>
            <person name="He G."/>
            <person name="Johnson J."/>
            <person name="Nolan M."/>
            <person name="Tritt A."/>
            <person name="Barry K.W."/>
            <person name="Grigoriev I.V."/>
            <person name="Nagy L.G."/>
            <person name="Hibbett D."/>
            <person name="Henrissat B."/>
            <person name="Matheny P.B."/>
            <person name="Labbe J."/>
            <person name="Martin F.M."/>
        </authorList>
    </citation>
    <scope>NUCLEOTIDE SEQUENCE</scope>
    <source>
        <strain evidence="2">BPL690</strain>
    </source>
</reference>
<feature type="compositionally biased region" description="Low complexity" evidence="1">
    <location>
        <begin position="762"/>
        <end position="777"/>
    </location>
</feature>
<feature type="region of interest" description="Disordered" evidence="1">
    <location>
        <begin position="1014"/>
        <end position="1039"/>
    </location>
</feature>
<feature type="region of interest" description="Disordered" evidence="1">
    <location>
        <begin position="616"/>
        <end position="667"/>
    </location>
</feature>
<feature type="compositionally biased region" description="Low complexity" evidence="1">
    <location>
        <begin position="814"/>
        <end position="838"/>
    </location>
</feature>
<feature type="compositionally biased region" description="Polar residues" evidence="1">
    <location>
        <begin position="1567"/>
        <end position="1578"/>
    </location>
</feature>
<gene>
    <name evidence="2" type="ORF">B0F90DRAFT_1823678</name>
</gene>
<comment type="caution">
    <text evidence="2">The sequence shown here is derived from an EMBL/GenBank/DDBJ whole genome shotgun (WGS) entry which is preliminary data.</text>
</comment>
<feature type="compositionally biased region" description="Polar residues" evidence="1">
    <location>
        <begin position="1680"/>
        <end position="1689"/>
    </location>
</feature>
<evidence type="ECO:0000313" key="3">
    <source>
        <dbReference type="Proteomes" id="UP001203297"/>
    </source>
</evidence>
<feature type="compositionally biased region" description="Basic and acidic residues" evidence="1">
    <location>
        <begin position="364"/>
        <end position="388"/>
    </location>
</feature>